<protein>
    <recommendedName>
        <fullName evidence="1">Reverse transcriptase Ty1/copia-type domain-containing protein</fullName>
    </recommendedName>
</protein>
<dbReference type="Proteomes" id="UP000257109">
    <property type="component" value="Unassembled WGS sequence"/>
</dbReference>
<proteinExistence type="predicted"/>
<keyword evidence="3" id="KW-1185">Reference proteome</keyword>
<feature type="domain" description="Reverse transcriptase Ty1/copia-type" evidence="1">
    <location>
        <begin position="1"/>
        <end position="50"/>
    </location>
</feature>
<reference evidence="2" key="1">
    <citation type="submission" date="2018-05" db="EMBL/GenBank/DDBJ databases">
        <title>Draft genome of Mucuna pruriens seed.</title>
        <authorList>
            <person name="Nnadi N.E."/>
            <person name="Vos R."/>
            <person name="Hasami M.H."/>
            <person name="Devisetty U.K."/>
            <person name="Aguiy J.C."/>
        </authorList>
    </citation>
    <scope>NUCLEOTIDE SEQUENCE [LARGE SCALE GENOMIC DNA]</scope>
    <source>
        <strain evidence="2">JCA_2017</strain>
    </source>
</reference>
<dbReference type="InterPro" id="IPR013103">
    <property type="entry name" value="RVT_2"/>
</dbReference>
<dbReference type="EMBL" id="QJKJ01004376">
    <property type="protein sequence ID" value="RDX94427.1"/>
    <property type="molecule type" value="Genomic_DNA"/>
</dbReference>
<gene>
    <name evidence="2" type="ORF">CR513_23195</name>
</gene>
<sequence>MAATQSWILHQMDLHNAFLHGDLDKKVYMQLPLSFSCGDSHKACKLQKSLCISQEVGQTACGREIEPSEVSACINKSNIKLSEVTTCINKGPTKCQWGVDSRSRLEIANSQSIRQDSDIGKGFEARRIRNRPAGQLLPHDLSRRSSTINVLRIQYGSDLSSFFLTFTVESISSTSDCLWNGKSEMTCLKSQNLAHDSPFVGACLRQIEAHRPSRSRIELDLAWSQIKLDSAQSHIGINTKPVALNAIPESSQPS</sequence>
<accession>A0A371GV48</accession>
<evidence type="ECO:0000313" key="3">
    <source>
        <dbReference type="Proteomes" id="UP000257109"/>
    </source>
</evidence>
<comment type="caution">
    <text evidence="2">The sequence shown here is derived from an EMBL/GenBank/DDBJ whole genome shotgun (WGS) entry which is preliminary data.</text>
</comment>
<evidence type="ECO:0000259" key="1">
    <source>
        <dbReference type="Pfam" id="PF07727"/>
    </source>
</evidence>
<dbReference type="Pfam" id="PF07727">
    <property type="entry name" value="RVT_2"/>
    <property type="match status" value="1"/>
</dbReference>
<organism evidence="2 3">
    <name type="scientific">Mucuna pruriens</name>
    <name type="common">Velvet bean</name>
    <name type="synonym">Dolichos pruriens</name>
    <dbReference type="NCBI Taxonomy" id="157652"/>
    <lineage>
        <taxon>Eukaryota</taxon>
        <taxon>Viridiplantae</taxon>
        <taxon>Streptophyta</taxon>
        <taxon>Embryophyta</taxon>
        <taxon>Tracheophyta</taxon>
        <taxon>Spermatophyta</taxon>
        <taxon>Magnoliopsida</taxon>
        <taxon>eudicotyledons</taxon>
        <taxon>Gunneridae</taxon>
        <taxon>Pentapetalae</taxon>
        <taxon>rosids</taxon>
        <taxon>fabids</taxon>
        <taxon>Fabales</taxon>
        <taxon>Fabaceae</taxon>
        <taxon>Papilionoideae</taxon>
        <taxon>50 kb inversion clade</taxon>
        <taxon>NPAAA clade</taxon>
        <taxon>indigoferoid/millettioid clade</taxon>
        <taxon>Phaseoleae</taxon>
        <taxon>Mucuna</taxon>
    </lineage>
</organism>
<feature type="non-terminal residue" evidence="2">
    <location>
        <position position="1"/>
    </location>
</feature>
<dbReference type="AlphaFoldDB" id="A0A371GV48"/>
<feature type="non-terminal residue" evidence="2">
    <location>
        <position position="254"/>
    </location>
</feature>
<evidence type="ECO:0000313" key="2">
    <source>
        <dbReference type="EMBL" id="RDX94427.1"/>
    </source>
</evidence>
<name>A0A371GV48_MUCPR</name>